<organism evidence="1 2">
    <name type="scientific">Colletotrichum scovillei</name>
    <dbReference type="NCBI Taxonomy" id="1209932"/>
    <lineage>
        <taxon>Eukaryota</taxon>
        <taxon>Fungi</taxon>
        <taxon>Dikarya</taxon>
        <taxon>Ascomycota</taxon>
        <taxon>Pezizomycotina</taxon>
        <taxon>Sordariomycetes</taxon>
        <taxon>Hypocreomycetidae</taxon>
        <taxon>Glomerellales</taxon>
        <taxon>Glomerellaceae</taxon>
        <taxon>Colletotrichum</taxon>
        <taxon>Colletotrichum acutatum species complex</taxon>
    </lineage>
</organism>
<accession>A0A9P7R7S7</accession>
<evidence type="ECO:0000313" key="1">
    <source>
        <dbReference type="EMBL" id="KAG7050069.1"/>
    </source>
</evidence>
<proteinExistence type="predicted"/>
<dbReference type="AlphaFoldDB" id="A0A9P7R7S7"/>
<reference evidence="1" key="1">
    <citation type="submission" date="2021-05" db="EMBL/GenBank/DDBJ databases">
        <title>Comparative genomics of three Colletotrichum scovillei strains and genetic complementation revealed genes involved fungal growth and virulence on chili pepper.</title>
        <authorList>
            <person name="Hsieh D.-K."/>
            <person name="Chuang S.-C."/>
            <person name="Chen C.-Y."/>
            <person name="Chao Y.-T."/>
            <person name="Lu M.-Y.J."/>
            <person name="Lee M.-H."/>
            <person name="Shih M.-C."/>
        </authorList>
    </citation>
    <scope>NUCLEOTIDE SEQUENCE</scope>
    <source>
        <strain evidence="1">Coll-153</strain>
    </source>
</reference>
<sequence length="31" mass="3281">MSTSYHIRQSDQSQKSSLAICVISLNPGTAG</sequence>
<name>A0A9P7R7S7_9PEZI</name>
<dbReference type="Proteomes" id="UP000699042">
    <property type="component" value="Unassembled WGS sequence"/>
</dbReference>
<comment type="caution">
    <text evidence="1">The sequence shown here is derived from an EMBL/GenBank/DDBJ whole genome shotgun (WGS) entry which is preliminary data.</text>
</comment>
<keyword evidence="2" id="KW-1185">Reference proteome</keyword>
<gene>
    <name evidence="1" type="ORF">JMJ77_012824</name>
</gene>
<evidence type="ECO:0000313" key="2">
    <source>
        <dbReference type="Proteomes" id="UP000699042"/>
    </source>
</evidence>
<dbReference type="EMBL" id="JAESDN010000005">
    <property type="protein sequence ID" value="KAG7050069.1"/>
    <property type="molecule type" value="Genomic_DNA"/>
</dbReference>
<protein>
    <submittedName>
        <fullName evidence="1">Uncharacterized protein</fullName>
    </submittedName>
</protein>